<comment type="function">
    <text evidence="16">Probable transporter of a GTP-driven Fe(2+) uptake system.</text>
</comment>
<dbReference type="InterPro" id="IPR006073">
    <property type="entry name" value="GTP-bd"/>
</dbReference>
<dbReference type="GO" id="GO:0046872">
    <property type="term" value="F:metal ion binding"/>
    <property type="evidence" value="ECO:0007669"/>
    <property type="project" value="UniProtKB-KW"/>
</dbReference>
<dbReference type="Gene3D" id="3.40.50.300">
    <property type="entry name" value="P-loop containing nucleotide triphosphate hydrolases"/>
    <property type="match status" value="1"/>
</dbReference>
<keyword evidence="15" id="KW-0479">Metal-binding</keyword>
<dbReference type="NCBIfam" id="TIGR00437">
    <property type="entry name" value="feoB"/>
    <property type="match status" value="1"/>
</dbReference>
<dbReference type="InterPro" id="IPR030389">
    <property type="entry name" value="G_FEOB_dom"/>
</dbReference>
<organism evidence="18 19">
    <name type="scientific">Pseudoalteromonas holothuriae</name>
    <dbReference type="NCBI Taxonomy" id="2963714"/>
    <lineage>
        <taxon>Bacteria</taxon>
        <taxon>Pseudomonadati</taxon>
        <taxon>Pseudomonadota</taxon>
        <taxon>Gammaproteobacteria</taxon>
        <taxon>Alteromonadales</taxon>
        <taxon>Pseudoalteromonadaceae</taxon>
        <taxon>Pseudoalteromonas</taxon>
    </lineage>
</organism>
<reference evidence="18" key="1">
    <citation type="submission" date="2022-07" db="EMBL/GenBank/DDBJ databases">
        <authorList>
            <person name="Criscuolo A."/>
        </authorList>
    </citation>
    <scope>NUCLEOTIDE SEQUENCE</scope>
    <source>
        <strain evidence="18">CIP111854</strain>
    </source>
</reference>
<comment type="caution">
    <text evidence="18">The sequence shown here is derived from an EMBL/GenBank/DDBJ whole genome shotgun (WGS) entry which is preliminary data.</text>
</comment>
<dbReference type="PANTHER" id="PTHR43185">
    <property type="entry name" value="FERROUS IRON TRANSPORT PROTEIN B"/>
    <property type="match status" value="1"/>
</dbReference>
<evidence type="ECO:0000256" key="7">
    <source>
        <dbReference type="ARBA" id="ARBA00022741"/>
    </source>
</evidence>
<evidence type="ECO:0000313" key="18">
    <source>
        <dbReference type="EMBL" id="CAH9053404.1"/>
    </source>
</evidence>
<evidence type="ECO:0000256" key="9">
    <source>
        <dbReference type="ARBA" id="ARBA00023004"/>
    </source>
</evidence>
<evidence type="ECO:0000256" key="16">
    <source>
        <dbReference type="RuleBase" id="RU362098"/>
    </source>
</evidence>
<keyword evidence="15" id="KW-0460">Magnesium</keyword>
<dbReference type="Pfam" id="PF07670">
    <property type="entry name" value="Gate"/>
    <property type="match status" value="2"/>
</dbReference>
<feature type="binding site" evidence="14">
    <location>
        <begin position="32"/>
        <end position="36"/>
    </location>
    <ligand>
        <name>GTP</name>
        <dbReference type="ChEBI" id="CHEBI:37565"/>
        <label>1</label>
    </ligand>
</feature>
<keyword evidence="3" id="KW-1003">Cell membrane</keyword>
<keyword evidence="12 16" id="KW-0472">Membrane</keyword>
<dbReference type="AlphaFoldDB" id="A0A9W4W246"/>
<dbReference type="FunFam" id="3.40.50.300:FF:000426">
    <property type="entry name" value="Ferrous iron transport protein B"/>
    <property type="match status" value="1"/>
</dbReference>
<feature type="transmembrane region" description="Helical" evidence="16">
    <location>
        <begin position="365"/>
        <end position="391"/>
    </location>
</feature>
<keyword evidence="10" id="KW-0406">Ion transport</keyword>
<keyword evidence="5" id="KW-0997">Cell inner membrane</keyword>
<evidence type="ECO:0000256" key="6">
    <source>
        <dbReference type="ARBA" id="ARBA00022692"/>
    </source>
</evidence>
<dbReference type="Pfam" id="PF07664">
    <property type="entry name" value="FeoB_C"/>
    <property type="match status" value="1"/>
</dbReference>
<keyword evidence="19" id="KW-1185">Reference proteome</keyword>
<dbReference type="InterPro" id="IPR011642">
    <property type="entry name" value="Gate_dom"/>
</dbReference>
<feature type="transmembrane region" description="Helical" evidence="16">
    <location>
        <begin position="221"/>
        <end position="240"/>
    </location>
</feature>
<feature type="binding site" evidence="14">
    <location>
        <begin position="57"/>
        <end position="60"/>
    </location>
    <ligand>
        <name>GTP</name>
        <dbReference type="ChEBI" id="CHEBI:37565"/>
        <label>1</label>
    </ligand>
</feature>
<dbReference type="RefSeq" id="WP_261625988.1">
    <property type="nucleotide sequence ID" value="NZ_CAMAPC010000003.1"/>
</dbReference>
<evidence type="ECO:0000256" key="2">
    <source>
        <dbReference type="ARBA" id="ARBA00022448"/>
    </source>
</evidence>
<evidence type="ECO:0000259" key="17">
    <source>
        <dbReference type="PROSITE" id="PS51711"/>
    </source>
</evidence>
<feature type="transmembrane region" description="Helical" evidence="16">
    <location>
        <begin position="459"/>
        <end position="477"/>
    </location>
</feature>
<feature type="binding site" evidence="14">
    <location>
        <begin position="7"/>
        <end position="14"/>
    </location>
    <ligand>
        <name>GTP</name>
        <dbReference type="ChEBI" id="CHEBI:37565"/>
        <label>1</label>
    </ligand>
</feature>
<feature type="binding site" evidence="15">
    <location>
        <position position="21"/>
    </location>
    <ligand>
        <name>Mg(2+)</name>
        <dbReference type="ChEBI" id="CHEBI:18420"/>
        <label>2</label>
    </ligand>
</feature>
<dbReference type="PRINTS" id="PR00326">
    <property type="entry name" value="GTP1OBG"/>
</dbReference>
<proteinExistence type="inferred from homology"/>
<dbReference type="GO" id="GO:0015093">
    <property type="term" value="F:ferrous iron transmembrane transporter activity"/>
    <property type="evidence" value="ECO:0007669"/>
    <property type="project" value="UniProtKB-UniRule"/>
</dbReference>
<evidence type="ECO:0000256" key="1">
    <source>
        <dbReference type="ARBA" id="ARBA00004429"/>
    </source>
</evidence>
<feature type="transmembrane region" description="Helical" evidence="16">
    <location>
        <begin position="397"/>
        <end position="417"/>
    </location>
</feature>
<keyword evidence="11 14" id="KW-0342">GTP-binding</keyword>
<feature type="transmembrane region" description="Helical" evidence="16">
    <location>
        <begin position="636"/>
        <end position="655"/>
    </location>
</feature>
<feature type="transmembrane region" description="Helical" evidence="16">
    <location>
        <begin position="604"/>
        <end position="624"/>
    </location>
</feature>
<dbReference type="InterPro" id="IPR050860">
    <property type="entry name" value="FeoB_GTPase"/>
</dbReference>
<protein>
    <recommendedName>
        <fullName evidence="13 16">Ferrous iron transport protein B</fullName>
    </recommendedName>
</protein>
<evidence type="ECO:0000256" key="8">
    <source>
        <dbReference type="ARBA" id="ARBA00022989"/>
    </source>
</evidence>
<feature type="transmembrane region" description="Helical" evidence="16">
    <location>
        <begin position="661"/>
        <end position="682"/>
    </location>
</feature>
<dbReference type="CDD" id="cd01879">
    <property type="entry name" value="FeoB"/>
    <property type="match status" value="1"/>
</dbReference>
<dbReference type="NCBIfam" id="TIGR00231">
    <property type="entry name" value="small_GTP"/>
    <property type="match status" value="1"/>
</dbReference>
<keyword evidence="2 16" id="KW-0813">Transport</keyword>
<dbReference type="PROSITE" id="PS51711">
    <property type="entry name" value="G_FEOB"/>
    <property type="match status" value="1"/>
</dbReference>
<dbReference type="GO" id="GO:0005525">
    <property type="term" value="F:GTP binding"/>
    <property type="evidence" value="ECO:0007669"/>
    <property type="project" value="UniProtKB-KW"/>
</dbReference>
<evidence type="ECO:0000313" key="19">
    <source>
        <dbReference type="Proteomes" id="UP001152467"/>
    </source>
</evidence>
<feature type="binding site" evidence="15">
    <location>
        <position position="18"/>
    </location>
    <ligand>
        <name>Mg(2+)</name>
        <dbReference type="ChEBI" id="CHEBI:18420"/>
        <label>2</label>
    </ligand>
</feature>
<name>A0A9W4W246_9GAMM</name>
<evidence type="ECO:0000256" key="4">
    <source>
        <dbReference type="ARBA" id="ARBA00022496"/>
    </source>
</evidence>
<keyword evidence="7 14" id="KW-0547">Nucleotide-binding</keyword>
<gene>
    <name evidence="18" type="primary">feoB</name>
    <name evidence="18" type="ORF">PSECIP111854_01164</name>
</gene>
<sequence length="700" mass="75606">MKIALVGNPNCGKTTLFNRLTSSKQKVGNWPGVTVEQKIGHFTLSNTGKSQEIELIDLPGLYSLEQIEAGQDEQIAIDFLHQSNADLIINIVDAANLERNLVLTTQLQELGTPMLVVANMVDVATQRGKTLDVKLLSERLGLSVIEMVGSTGKGADALKSALSIALAQNTSSKKTVNKSSVINTDLVAATTERYKKVRGLTHGVNVISPQRSDITDSLDKIVLNRFLGVPIFLAMMYLMFTIAVNFGAVFIDFFDIFVGALLIDGVKEGLAAINAPNWLGVILADGFGAGVQLVATFIPVIGILYLCLSLLEDSGYLSRAAFVIDRLMSSIGLPGNAFVPLIVGFGCNVPAVMSARTMNRESDRLLTIIMAPFMSCGARLTVYALFAAAFFPTNGANVVFALYLLGIVVAVASGFIFRKLVFTGEKTPSYTEMPAYHLPVWRNIWLTTWHRLKGFTLRAGKTIVMVVVLLSMLNSIGTDGSFGNENTERSLLAKTAQVVTPAFKPLGIDEDNWPATVGIVTGLFAKEAIVGTLDALYIGQGELQSEYSLVDSTIEAFATIPNNFIDLLGSLGDPLGLGALDEQDANSNALLTQMASQFNGQLGAFSYLVLILLYTPCVAVLGAVKRESGARWMWLVIGWTTSLAYILSTSIYQLANFAKQPMFASIWLAAMSVLALIWWLGLRGLGKQLNQPPTYQVNLS</sequence>
<dbReference type="InterPro" id="IPR003373">
    <property type="entry name" value="Fe2_transport_prot-B"/>
</dbReference>
<dbReference type="InterPro" id="IPR005225">
    <property type="entry name" value="Small_GTP-bd"/>
</dbReference>
<dbReference type="Pfam" id="PF02421">
    <property type="entry name" value="FeoB_N"/>
    <property type="match status" value="1"/>
</dbReference>
<evidence type="ECO:0000256" key="5">
    <source>
        <dbReference type="ARBA" id="ARBA00022519"/>
    </source>
</evidence>
<dbReference type="EMBL" id="CAMAPC010000003">
    <property type="protein sequence ID" value="CAH9053404.1"/>
    <property type="molecule type" value="Genomic_DNA"/>
</dbReference>
<keyword evidence="9 16" id="KW-0408">Iron</keyword>
<evidence type="ECO:0000256" key="13">
    <source>
        <dbReference type="NCBIfam" id="TIGR00437"/>
    </source>
</evidence>
<evidence type="ECO:0000256" key="11">
    <source>
        <dbReference type="ARBA" id="ARBA00023134"/>
    </source>
</evidence>
<evidence type="ECO:0000256" key="10">
    <source>
        <dbReference type="ARBA" id="ARBA00023065"/>
    </source>
</evidence>
<dbReference type="InterPro" id="IPR027417">
    <property type="entry name" value="P-loop_NTPase"/>
</dbReference>
<dbReference type="SUPFAM" id="SSF52540">
    <property type="entry name" value="P-loop containing nucleoside triphosphate hydrolases"/>
    <property type="match status" value="1"/>
</dbReference>
<evidence type="ECO:0000256" key="12">
    <source>
        <dbReference type="ARBA" id="ARBA00023136"/>
    </source>
</evidence>
<feature type="transmembrane region" description="Helical" evidence="16">
    <location>
        <begin position="278"/>
        <end position="311"/>
    </location>
</feature>
<comment type="subcellular location">
    <subcellularLocation>
        <location evidence="1 16">Cell inner membrane</location>
        <topology evidence="1 16">Multi-pass membrane protein</topology>
    </subcellularLocation>
</comment>
<comment type="similarity">
    <text evidence="16">Belongs to the TRAFAC class TrmE-Era-EngA-EngB-Septin-like GTPase superfamily. FeoB GTPase (TC 9.A.8) family.</text>
</comment>
<feature type="transmembrane region" description="Helical" evidence="16">
    <location>
        <begin position="331"/>
        <end position="353"/>
    </location>
</feature>
<keyword evidence="4 16" id="KW-0410">Iron transport</keyword>
<keyword evidence="8 16" id="KW-1133">Transmembrane helix</keyword>
<dbReference type="GO" id="GO:0005886">
    <property type="term" value="C:plasma membrane"/>
    <property type="evidence" value="ECO:0007669"/>
    <property type="project" value="UniProtKB-SubCell"/>
</dbReference>
<feature type="domain" description="FeoB-type G" evidence="17">
    <location>
        <begin position="1"/>
        <end position="168"/>
    </location>
</feature>
<accession>A0A9W4W246</accession>
<keyword evidence="6 16" id="KW-0812">Transmembrane</keyword>
<dbReference type="InterPro" id="IPR011640">
    <property type="entry name" value="Fe2_transport_prot_B_C"/>
</dbReference>
<evidence type="ECO:0000256" key="14">
    <source>
        <dbReference type="PIRSR" id="PIRSR603373-1"/>
    </source>
</evidence>
<dbReference type="Proteomes" id="UP001152467">
    <property type="component" value="Unassembled WGS sequence"/>
</dbReference>
<dbReference type="PANTHER" id="PTHR43185:SF1">
    <property type="entry name" value="FE(2+) TRANSPORTER FEOB"/>
    <property type="match status" value="1"/>
</dbReference>
<feature type="binding site" evidence="14">
    <location>
        <begin position="119"/>
        <end position="122"/>
    </location>
    <ligand>
        <name>GTP</name>
        <dbReference type="ChEBI" id="CHEBI:37565"/>
        <label>1</label>
    </ligand>
</feature>
<evidence type="ECO:0000256" key="15">
    <source>
        <dbReference type="PIRSR" id="PIRSR603373-2"/>
    </source>
</evidence>
<evidence type="ECO:0000256" key="3">
    <source>
        <dbReference type="ARBA" id="ARBA00022475"/>
    </source>
</evidence>